<evidence type="ECO:0000256" key="1">
    <source>
        <dbReference type="SAM" id="MobiDB-lite"/>
    </source>
</evidence>
<sequence>MSDVIKATLSYPAPPPNPQMGGGGARKYLKQRIGVAAVVTPPLVTCSLHVTQWHPAHLPAAR</sequence>
<evidence type="ECO:0000313" key="2">
    <source>
        <dbReference type="EMBL" id="MPD01557.1"/>
    </source>
</evidence>
<dbReference type="EMBL" id="VSRR010127647">
    <property type="protein sequence ID" value="MPD01557.1"/>
    <property type="molecule type" value="Genomic_DNA"/>
</dbReference>
<dbReference type="AlphaFoldDB" id="A0A5B7K4T4"/>
<gene>
    <name evidence="2" type="ORF">E2C01_097091</name>
</gene>
<protein>
    <submittedName>
        <fullName evidence="2">Uncharacterized protein</fullName>
    </submittedName>
</protein>
<feature type="region of interest" description="Disordered" evidence="1">
    <location>
        <begin position="1"/>
        <end position="25"/>
    </location>
</feature>
<reference evidence="2 3" key="1">
    <citation type="submission" date="2019-05" db="EMBL/GenBank/DDBJ databases">
        <title>Another draft genome of Portunus trituberculatus and its Hox gene families provides insights of decapod evolution.</title>
        <authorList>
            <person name="Jeong J.-H."/>
            <person name="Song I."/>
            <person name="Kim S."/>
            <person name="Choi T."/>
            <person name="Kim D."/>
            <person name="Ryu S."/>
            <person name="Kim W."/>
        </authorList>
    </citation>
    <scope>NUCLEOTIDE SEQUENCE [LARGE SCALE GENOMIC DNA]</scope>
    <source>
        <tissue evidence="2">Muscle</tissue>
    </source>
</reference>
<comment type="caution">
    <text evidence="2">The sequence shown here is derived from an EMBL/GenBank/DDBJ whole genome shotgun (WGS) entry which is preliminary data.</text>
</comment>
<organism evidence="2 3">
    <name type="scientific">Portunus trituberculatus</name>
    <name type="common">Swimming crab</name>
    <name type="synonym">Neptunus trituberculatus</name>
    <dbReference type="NCBI Taxonomy" id="210409"/>
    <lineage>
        <taxon>Eukaryota</taxon>
        <taxon>Metazoa</taxon>
        <taxon>Ecdysozoa</taxon>
        <taxon>Arthropoda</taxon>
        <taxon>Crustacea</taxon>
        <taxon>Multicrustacea</taxon>
        <taxon>Malacostraca</taxon>
        <taxon>Eumalacostraca</taxon>
        <taxon>Eucarida</taxon>
        <taxon>Decapoda</taxon>
        <taxon>Pleocyemata</taxon>
        <taxon>Brachyura</taxon>
        <taxon>Eubrachyura</taxon>
        <taxon>Portunoidea</taxon>
        <taxon>Portunidae</taxon>
        <taxon>Portuninae</taxon>
        <taxon>Portunus</taxon>
    </lineage>
</organism>
<evidence type="ECO:0000313" key="3">
    <source>
        <dbReference type="Proteomes" id="UP000324222"/>
    </source>
</evidence>
<accession>A0A5B7K4T4</accession>
<name>A0A5B7K4T4_PORTR</name>
<dbReference type="Proteomes" id="UP000324222">
    <property type="component" value="Unassembled WGS sequence"/>
</dbReference>
<keyword evidence="3" id="KW-1185">Reference proteome</keyword>
<proteinExistence type="predicted"/>